<feature type="region of interest" description="Disordered" evidence="1">
    <location>
        <begin position="199"/>
        <end position="261"/>
    </location>
</feature>
<name>A0A484T2R0_9ZZZZ</name>
<feature type="transmembrane region" description="Helical" evidence="2">
    <location>
        <begin position="49"/>
        <end position="70"/>
    </location>
</feature>
<keyword evidence="2" id="KW-0472">Membrane</keyword>
<reference evidence="3" key="1">
    <citation type="submission" date="2019-03" db="EMBL/GenBank/DDBJ databases">
        <authorList>
            <person name="Danneels B."/>
        </authorList>
    </citation>
    <scope>NUCLEOTIDE SEQUENCE</scope>
</reference>
<feature type="compositionally biased region" description="Low complexity" evidence="1">
    <location>
        <begin position="205"/>
        <end position="231"/>
    </location>
</feature>
<dbReference type="InterPro" id="IPR007462">
    <property type="entry name" value="COV1-like"/>
</dbReference>
<evidence type="ECO:0000256" key="1">
    <source>
        <dbReference type="SAM" id="MobiDB-lite"/>
    </source>
</evidence>
<proteinExistence type="predicted"/>
<keyword evidence="2" id="KW-0812">Transmembrane</keyword>
<protein>
    <submittedName>
        <fullName evidence="3">Putative exported protein</fullName>
    </submittedName>
</protein>
<feature type="transmembrane region" description="Helical" evidence="2">
    <location>
        <begin position="9"/>
        <end position="34"/>
    </location>
</feature>
<evidence type="ECO:0000313" key="3">
    <source>
        <dbReference type="EMBL" id="VFR67449.1"/>
    </source>
</evidence>
<evidence type="ECO:0000313" key="4">
    <source>
        <dbReference type="EMBL" id="VFR92168.1"/>
    </source>
</evidence>
<dbReference type="EMBL" id="CAADIN010000020">
    <property type="protein sequence ID" value="VFR92168.1"/>
    <property type="molecule type" value="Genomic_DNA"/>
</dbReference>
<dbReference type="EMBL" id="CAADIM010000010">
    <property type="protein sequence ID" value="VFR67449.1"/>
    <property type="molecule type" value="Genomic_DNA"/>
</dbReference>
<evidence type="ECO:0000256" key="2">
    <source>
        <dbReference type="SAM" id="Phobius"/>
    </source>
</evidence>
<accession>A0A484T2R0</accession>
<dbReference type="AlphaFoldDB" id="A0A484T2R0"/>
<dbReference type="PANTHER" id="PTHR31876:SF26">
    <property type="entry name" value="PROTEIN LIKE COV 2"/>
    <property type="match status" value="1"/>
</dbReference>
<gene>
    <name evidence="3" type="ORF">ISE1_1839</name>
    <name evidence="4" type="ORF">ISE2_1875</name>
</gene>
<keyword evidence="2" id="KW-1133">Transmembrane helix</keyword>
<dbReference type="Pfam" id="PF04367">
    <property type="entry name" value="DUF502"/>
    <property type="match status" value="1"/>
</dbReference>
<sequence length="261" mass="27834">MNMKRFSKYFLRGLIAILPLALTVYLLVLLVAWLESTTMTLLSPFIGSFYVPGMGLVLGILGIFALGALLSGARVQKVMTYVEMPFTTVPVVKSIYSSLKSFADYFSPRGKQDGPAQQVVLLRLPDQPLEVVGLVTRHGVDGLPEGFLQDDRVAVYLPMGYMIGGYTVFVPRSWVHPIAMSVEEAMRSSLIAWMSRSTDPLRPGPAETPAAAAVVPPAAATATDTAASAAPAAPPAPADSEADTGDASTVARQEPPQEPRA</sequence>
<dbReference type="PANTHER" id="PTHR31876">
    <property type="entry name" value="COV-LIKE PROTEIN 1"/>
    <property type="match status" value="1"/>
</dbReference>
<organism evidence="3">
    <name type="scientific">plant metagenome</name>
    <dbReference type="NCBI Taxonomy" id="1297885"/>
    <lineage>
        <taxon>unclassified sequences</taxon>
        <taxon>metagenomes</taxon>
        <taxon>organismal metagenomes</taxon>
    </lineage>
</organism>